<keyword evidence="4" id="KW-0238">DNA-binding</keyword>
<organism evidence="7 8">
    <name type="scientific">Mariniblastus fucicola</name>
    <dbReference type="NCBI Taxonomy" id="980251"/>
    <lineage>
        <taxon>Bacteria</taxon>
        <taxon>Pseudomonadati</taxon>
        <taxon>Planctomycetota</taxon>
        <taxon>Planctomycetia</taxon>
        <taxon>Pirellulales</taxon>
        <taxon>Pirellulaceae</taxon>
        <taxon>Mariniblastus</taxon>
    </lineage>
</organism>
<evidence type="ECO:0000256" key="3">
    <source>
        <dbReference type="ARBA" id="ARBA00023082"/>
    </source>
</evidence>
<accession>A0A5B9PAG1</accession>
<evidence type="ECO:0000256" key="4">
    <source>
        <dbReference type="ARBA" id="ARBA00023125"/>
    </source>
</evidence>
<dbReference type="SUPFAM" id="SSF88946">
    <property type="entry name" value="Sigma2 domain of RNA polymerase sigma factors"/>
    <property type="match status" value="1"/>
</dbReference>
<dbReference type="Pfam" id="PF04542">
    <property type="entry name" value="Sigma70_r2"/>
    <property type="match status" value="1"/>
</dbReference>
<keyword evidence="3" id="KW-0731">Sigma factor</keyword>
<keyword evidence="8" id="KW-1185">Reference proteome</keyword>
<evidence type="ECO:0000256" key="1">
    <source>
        <dbReference type="ARBA" id="ARBA00010641"/>
    </source>
</evidence>
<dbReference type="InterPro" id="IPR014284">
    <property type="entry name" value="RNA_pol_sigma-70_dom"/>
</dbReference>
<dbReference type="InterPro" id="IPR013324">
    <property type="entry name" value="RNA_pol_sigma_r3/r4-like"/>
</dbReference>
<dbReference type="InterPro" id="IPR039425">
    <property type="entry name" value="RNA_pol_sigma-70-like"/>
</dbReference>
<dbReference type="Gene3D" id="1.10.1740.10">
    <property type="match status" value="1"/>
</dbReference>
<dbReference type="InterPro" id="IPR013325">
    <property type="entry name" value="RNA_pol_sigma_r2"/>
</dbReference>
<dbReference type="KEGG" id="mff:MFFC18_17810"/>
<dbReference type="RefSeq" id="WP_075085588.1">
    <property type="nucleotide sequence ID" value="NZ_CP042912.1"/>
</dbReference>
<dbReference type="GO" id="GO:0006352">
    <property type="term" value="P:DNA-templated transcription initiation"/>
    <property type="evidence" value="ECO:0007669"/>
    <property type="project" value="InterPro"/>
</dbReference>
<dbReference type="EMBL" id="CP042912">
    <property type="protein sequence ID" value="QEG21920.1"/>
    <property type="molecule type" value="Genomic_DNA"/>
</dbReference>
<dbReference type="GO" id="GO:0016987">
    <property type="term" value="F:sigma factor activity"/>
    <property type="evidence" value="ECO:0007669"/>
    <property type="project" value="UniProtKB-KW"/>
</dbReference>
<reference evidence="7 8" key="1">
    <citation type="submission" date="2019-08" db="EMBL/GenBank/DDBJ databases">
        <title>Deep-cultivation of Planctomycetes and their phenomic and genomic characterization uncovers novel biology.</title>
        <authorList>
            <person name="Wiegand S."/>
            <person name="Jogler M."/>
            <person name="Boedeker C."/>
            <person name="Pinto D."/>
            <person name="Vollmers J."/>
            <person name="Rivas-Marin E."/>
            <person name="Kohn T."/>
            <person name="Peeters S.H."/>
            <person name="Heuer A."/>
            <person name="Rast P."/>
            <person name="Oberbeckmann S."/>
            <person name="Bunk B."/>
            <person name="Jeske O."/>
            <person name="Meyerdierks A."/>
            <person name="Storesund J.E."/>
            <person name="Kallscheuer N."/>
            <person name="Luecker S."/>
            <person name="Lage O.M."/>
            <person name="Pohl T."/>
            <person name="Merkel B.J."/>
            <person name="Hornburger P."/>
            <person name="Mueller R.-W."/>
            <person name="Bruemmer F."/>
            <person name="Labrenz M."/>
            <person name="Spormann A.M."/>
            <person name="Op den Camp H."/>
            <person name="Overmann J."/>
            <person name="Amann R."/>
            <person name="Jetten M.S.M."/>
            <person name="Mascher T."/>
            <person name="Medema M.H."/>
            <person name="Devos D.P."/>
            <person name="Kaster A.-K."/>
            <person name="Ovreas L."/>
            <person name="Rohde M."/>
            <person name="Galperin M.Y."/>
            <person name="Jogler C."/>
        </authorList>
    </citation>
    <scope>NUCLEOTIDE SEQUENCE [LARGE SCALE GENOMIC DNA]</scope>
    <source>
        <strain evidence="7 8">FC18</strain>
    </source>
</reference>
<dbReference type="SUPFAM" id="SSF88659">
    <property type="entry name" value="Sigma3 and sigma4 domains of RNA polymerase sigma factors"/>
    <property type="match status" value="1"/>
</dbReference>
<sequence length="210" mass="24623">MDSNPDTRNSLIVRMHDRDDNEAWAEFVQIYQPLVERFIQKHRLQYADAAEVTQEVLSRVARSIESWDPDHDKSSFRGWLYRITRNLTIDFLRRKQNEQHRIPIADPAVSQIADPGKVDSMEFQAEYERQLFQWAAERLKSSFKPVNWQAFWLSTIEGVPVEQVAEQLEIHCGAVYVARSRIMARMSKLIQQRLNETNLSLCEKDQGSND</sequence>
<evidence type="ECO:0000313" key="7">
    <source>
        <dbReference type="EMBL" id="QEG21920.1"/>
    </source>
</evidence>
<dbReference type="Proteomes" id="UP000322214">
    <property type="component" value="Chromosome"/>
</dbReference>
<dbReference type="InterPro" id="IPR007627">
    <property type="entry name" value="RNA_pol_sigma70_r2"/>
</dbReference>
<feature type="domain" description="RNA polymerase sigma-70 region 2" evidence="6">
    <location>
        <begin position="28"/>
        <end position="96"/>
    </location>
</feature>
<name>A0A5B9PAG1_9BACT</name>
<dbReference type="AlphaFoldDB" id="A0A5B9PAG1"/>
<dbReference type="PANTHER" id="PTHR43133:SF8">
    <property type="entry name" value="RNA POLYMERASE SIGMA FACTOR HI_1459-RELATED"/>
    <property type="match status" value="1"/>
</dbReference>
<evidence type="ECO:0000256" key="2">
    <source>
        <dbReference type="ARBA" id="ARBA00023015"/>
    </source>
</evidence>
<keyword evidence="5" id="KW-0804">Transcription</keyword>
<dbReference type="InterPro" id="IPR036388">
    <property type="entry name" value="WH-like_DNA-bd_sf"/>
</dbReference>
<dbReference type="NCBIfam" id="TIGR02937">
    <property type="entry name" value="sigma70-ECF"/>
    <property type="match status" value="1"/>
</dbReference>
<proteinExistence type="inferred from homology"/>
<dbReference type="Gene3D" id="1.10.10.10">
    <property type="entry name" value="Winged helix-like DNA-binding domain superfamily/Winged helix DNA-binding domain"/>
    <property type="match status" value="1"/>
</dbReference>
<dbReference type="GO" id="GO:0003677">
    <property type="term" value="F:DNA binding"/>
    <property type="evidence" value="ECO:0007669"/>
    <property type="project" value="UniProtKB-KW"/>
</dbReference>
<evidence type="ECO:0000259" key="6">
    <source>
        <dbReference type="Pfam" id="PF04542"/>
    </source>
</evidence>
<evidence type="ECO:0000256" key="5">
    <source>
        <dbReference type="ARBA" id="ARBA00023163"/>
    </source>
</evidence>
<dbReference type="PANTHER" id="PTHR43133">
    <property type="entry name" value="RNA POLYMERASE ECF-TYPE SIGMA FACTO"/>
    <property type="match status" value="1"/>
</dbReference>
<keyword evidence="2" id="KW-0805">Transcription regulation</keyword>
<dbReference type="STRING" id="980251.GCA_001642875_03382"/>
<gene>
    <name evidence="7" type="primary">sigE_2</name>
    <name evidence="7" type="ORF">MFFC18_17810</name>
</gene>
<dbReference type="OrthoDB" id="258490at2"/>
<evidence type="ECO:0000313" key="8">
    <source>
        <dbReference type="Proteomes" id="UP000322214"/>
    </source>
</evidence>
<protein>
    <submittedName>
        <fullName evidence="7">ECF RNA polymerase sigma factor SigE</fullName>
    </submittedName>
</protein>
<comment type="similarity">
    <text evidence="1">Belongs to the sigma-70 factor family. ECF subfamily.</text>
</comment>